<dbReference type="PRINTS" id="PR00507">
    <property type="entry name" value="N12N6MTFRASE"/>
</dbReference>
<dbReference type="InterPro" id="IPR052933">
    <property type="entry name" value="DNA_Protect_Modify"/>
</dbReference>
<evidence type="ECO:0000313" key="4">
    <source>
        <dbReference type="Proteomes" id="UP001197827"/>
    </source>
</evidence>
<keyword evidence="3" id="KW-0547">Nucleotide-binding</keyword>
<dbReference type="GO" id="GO:0016787">
    <property type="term" value="F:hydrolase activity"/>
    <property type="evidence" value="ECO:0007669"/>
    <property type="project" value="InterPro"/>
</dbReference>
<dbReference type="Gene3D" id="3.40.50.300">
    <property type="entry name" value="P-loop containing nucleotide triphosphate hydrolases"/>
    <property type="match status" value="2"/>
</dbReference>
<feature type="region of interest" description="Disordered" evidence="1">
    <location>
        <begin position="1"/>
        <end position="37"/>
    </location>
</feature>
<keyword evidence="3" id="KW-0347">Helicase</keyword>
<dbReference type="PROSITE" id="PS51194">
    <property type="entry name" value="HELICASE_CTER"/>
    <property type="match status" value="1"/>
</dbReference>
<feature type="compositionally biased region" description="Basic and acidic residues" evidence="1">
    <location>
        <begin position="2376"/>
        <end position="2408"/>
    </location>
</feature>
<dbReference type="Proteomes" id="UP001197827">
    <property type="component" value="Unassembled WGS sequence"/>
</dbReference>
<dbReference type="PANTHER" id="PTHR41313:SF1">
    <property type="entry name" value="DNA METHYLASE ADENINE-SPECIFIC DOMAIN-CONTAINING PROTEIN"/>
    <property type="match status" value="1"/>
</dbReference>
<dbReference type="InterPro" id="IPR006935">
    <property type="entry name" value="Helicase/UvrB_N"/>
</dbReference>
<dbReference type="PANTHER" id="PTHR41313">
    <property type="entry name" value="ADENINE-SPECIFIC METHYLTRANSFERASE"/>
    <property type="match status" value="1"/>
</dbReference>
<dbReference type="GO" id="GO:0004386">
    <property type="term" value="F:helicase activity"/>
    <property type="evidence" value="ECO:0007669"/>
    <property type="project" value="UniProtKB-KW"/>
</dbReference>
<accession>A0AAW4VP56</accession>
<dbReference type="GO" id="GO:0003677">
    <property type="term" value="F:DNA binding"/>
    <property type="evidence" value="ECO:0007669"/>
    <property type="project" value="InterPro"/>
</dbReference>
<feature type="region of interest" description="Disordered" evidence="1">
    <location>
        <begin position="2376"/>
        <end position="2435"/>
    </location>
</feature>
<dbReference type="RefSeq" id="WP_227408623.1">
    <property type="nucleotide sequence ID" value="NZ_JAJDKQ010000028.1"/>
</dbReference>
<dbReference type="Pfam" id="PF04851">
    <property type="entry name" value="ResIII"/>
    <property type="match status" value="1"/>
</dbReference>
<comment type="caution">
    <text evidence="3">The sequence shown here is derived from an EMBL/GenBank/DDBJ whole genome shotgun (WGS) entry which is preliminary data.</text>
</comment>
<evidence type="ECO:0000259" key="2">
    <source>
        <dbReference type="PROSITE" id="PS51194"/>
    </source>
</evidence>
<dbReference type="InterPro" id="IPR001650">
    <property type="entry name" value="Helicase_C-like"/>
</dbReference>
<gene>
    <name evidence="3" type="ORF">LJD74_11935</name>
</gene>
<evidence type="ECO:0000313" key="3">
    <source>
        <dbReference type="EMBL" id="MCB8562697.1"/>
    </source>
</evidence>
<evidence type="ECO:0000256" key="1">
    <source>
        <dbReference type="SAM" id="MobiDB-lite"/>
    </source>
</evidence>
<dbReference type="InterPro" id="IPR027417">
    <property type="entry name" value="P-loop_NTPase"/>
</dbReference>
<keyword evidence="3" id="KW-0067">ATP-binding</keyword>
<proteinExistence type="predicted"/>
<feature type="compositionally biased region" description="Polar residues" evidence="1">
    <location>
        <begin position="21"/>
        <end position="34"/>
    </location>
</feature>
<dbReference type="Pfam" id="PF00271">
    <property type="entry name" value="Helicase_C"/>
    <property type="match status" value="1"/>
</dbReference>
<dbReference type="SUPFAM" id="SSF52540">
    <property type="entry name" value="P-loop containing nucleoside triphosphate hydrolases"/>
    <property type="match status" value="2"/>
</dbReference>
<dbReference type="GO" id="GO:0005524">
    <property type="term" value="F:ATP binding"/>
    <property type="evidence" value="ECO:0007669"/>
    <property type="project" value="InterPro"/>
</dbReference>
<protein>
    <submittedName>
        <fullName evidence="3">DEAD/DEAH box helicase family protein</fullName>
    </submittedName>
</protein>
<dbReference type="Gene3D" id="3.40.50.150">
    <property type="entry name" value="Vaccinia Virus protein VP39"/>
    <property type="match status" value="1"/>
</dbReference>
<dbReference type="InterPro" id="IPR014001">
    <property type="entry name" value="Helicase_ATP-bd"/>
</dbReference>
<feature type="domain" description="Helicase C-terminal" evidence="2">
    <location>
        <begin position="2006"/>
        <end position="2185"/>
    </location>
</feature>
<dbReference type="EMBL" id="JAJDKQ010000028">
    <property type="protein sequence ID" value="MCB8562697.1"/>
    <property type="molecule type" value="Genomic_DNA"/>
</dbReference>
<dbReference type="SUPFAM" id="SSF53335">
    <property type="entry name" value="S-adenosyl-L-methionine-dependent methyltransferases"/>
    <property type="match status" value="1"/>
</dbReference>
<feature type="compositionally biased region" description="Basic and acidic residues" evidence="1">
    <location>
        <begin position="1"/>
        <end position="18"/>
    </location>
</feature>
<organism evidence="3 4">
    <name type="scientific">Faecalibacillus intestinalis</name>
    <dbReference type="NCBI Taxonomy" id="1982626"/>
    <lineage>
        <taxon>Bacteria</taxon>
        <taxon>Bacillati</taxon>
        <taxon>Bacillota</taxon>
        <taxon>Erysipelotrichia</taxon>
        <taxon>Erysipelotrichales</taxon>
        <taxon>Coprobacillaceae</taxon>
        <taxon>Faecalibacillus</taxon>
    </lineage>
</organism>
<sequence length="2435" mass="282237">MDERSFEELSSTEQREEPNGMGTTHEQSQTISQRDYSERDNLQLDLGIEESNKDLGGNDILPPFDLNDLPQLLREDSCLQHSKEEVVQFFNEHTDENERAQYLEECYDETLVQTFRRPEKYDFSYLGYRKKDHGLRVWQGNYLNKKSESFLTFFELQKHLADVIENDNYLLPPFERMSGIQLAFSTKVINKDVDYYLFQYNNSMNFSSPEIIDFFKTHPDRDEQVEFCKELYPTKLVEWEVDGITLGYMPNDEGLHVYLGSYDKQVVSQELVWSIVVMNIDGLILSRYFDPSVQIPTLEEQQNAVYENIKNMQNGIYFSQEEIDRILQRGSNVEQGKYRIYQEFLKNNSIKDKAKFLKEEYGTGGSYPAVGFIDEFHDSKGIKLTRGKEIGHEEIDITLKWENVAKRISELVSADRYLNAKEKEFYPTFLQQQLQHQLEYERKQLNNDSVSLVNETEIEKENIQKEYQWSVGDKVYVGANQYNILEDGDEIILQDENFPLLLEYYSKDDFLKLLKENPLNEHLLKPVAQPIQDVIIEGSNQAVIEKYLPDLENKIKRSMIYPALRDSDTTVEEANDFIREELISIMPSYEKDDPEFYNKYLNDDDFRNDLVEYLIDRTYEDYSFKNTEINNSFNKNNHLFEKMEQLVPRIMNETSGFCNMITLNETDDPLMIFYDNDKKTIDMFNYYQVSDLGTEISDPYLTLKIDFSSRTLEPISYQNDDLDVNISIDSQKDGSSTIKEELENYANQWLDDLLDKNYLVESEQVFKDSTNKDGIYHLDYDGARIVYSDMPYSLLKEFSEKYNYSISDTIQKVETSSITQSSKNVQTEKINYQITDEHLGVGTPKERYQNNIVAIKLLFSLEKEERFATKEEQDILAKYVGWGGLADVFDETKSNWSNEYIELKNLLSEEEYEKARESTLTAFYTPPVVIESIYNILDQLGFKYGNILEPSCGTGNFLGLLPESMSESKLYGVELDSISGRIAKQLYQKSSIAIEGYEKTNLPDSFFDVAIGNVPFGQFGVIDKRYDQYHFNIHDYFFAKTIDKVRPGGIIAFVTSRYTMDKANPSVRRYINERAELLGAIRLPNNTFSKAANTKTTSDILILQKRERPLIQDNEWLYTETDDKGFTYNSYFVNHPEMILGNLKMAKMMYGREDLTVVPFDDISLKESLDTAIKYIHGNIENLIVSDSPMLESKDNEIKRIPADPTVRNFSYTLVDGEIYFRENSLMSKIELSNTTQNRVKGMIAIRDCVRNLIDYQKDDYPEDVIEDEQRKLNQIYDDFTNKYGLLNSRGNSIAFREDSAYYLLCSLENINEDGTLKSKADIFTKRTIKKHIVKDHVETSNEALMLSLSEKGDIDFNYMESLTDFNKEKIIHDLKGVIYKIPNINNEQDEKYVTADEYLSGNIRKKLEIAKLSASIDPQYNYHVKQLQNAMPQELSASEIEVRIGATWIEPEIYTEFMFELLSTGSFARQYMEVQYSSINAQWFIKSKNYDANNAKSEKTYGTRRANAYRLIEDCLNLKATKIYDYSYDEDGKKVAVLNKKETMLAQQKQDSIKEAFKNWIWKDYDRRDKLTKKYNELFNSTRPREYNGDHLEFPNMNSEITLRKHQKDAIAHILYGGNTLLAHVVGAGKTFEMVAACMELKRLGLSQKSMFVVPNHLIEQWGSEFLQLYPSANILVARKQDFQKNNRKKFCSRIATGDYDAIIIGHSMFEKIPMSIERQRHQIETQINDITRGVQDLKATNGERYSIKQLEKMKKSLNKRLEKLNDSSRKDDVVYFEELGVDRIFVDESHNYKNLFLYTKMRNVAGLSQTEAQKSSDLFMKCQYLDEITGGKGVVFATGTPISNSMTEMYTIQRYLQYNTLKEHGLEHFDSWASTFGETTTAIELAPEGTGYRMKTRFAKFYNLPELINMFKEVADIKTADMLNLPVPNAHYHNIAVKPSDIQKEMVESLSERAQLIRDNQVDPTVDNMLKITNDGRKLALDQRLINPLLSDNESSKVNACVENVFKIYEENKEKRATQLIFCDMSTPSKSSQHIKEDLKNTELTNLNYSNVYDDITAKLILKGIPDDEIAYIHDAPSDAKKKELFSKVRSGKVRILLGSTAKMGAGTNVQDLLIASHDLDCPWRPSDLEQRAGRIIRQGNTNPDVHIYRYVTEQTFDAYLYQLVENKQKFISQIMTSKSPVRSAEDIDEASLSYAEIKALASGNPKIKEKMDLDIQVSKLKLAKANYLSEKYDLEDKIIKYYPMKISAIKESISAFEKDIETVKPVKDFSGMTLMDKFYPEKEIAGNALLLLCKQQKSTNPIPIGEYRGFKMILSYDTFYNRHMIELKRNSSYKVELGSDIYGNITRLDNQIEGISKKLTTEKTLLENTEHQFETAKEEVNKPFEKEEELQEKSNRLSKLNKELDIGNNNHSDVGLDDEVEEVPATTKQLSR</sequence>
<name>A0AAW4VP56_9FIRM</name>
<keyword evidence="3" id="KW-0378">Hydrolase</keyword>
<dbReference type="SMART" id="SM00487">
    <property type="entry name" value="DEXDc"/>
    <property type="match status" value="1"/>
</dbReference>
<reference evidence="3" key="1">
    <citation type="submission" date="2021-10" db="EMBL/GenBank/DDBJ databases">
        <title>Collection of gut derived symbiotic bacterial strains cultured from healthy donors.</title>
        <authorList>
            <person name="Lin H."/>
            <person name="Littmann E."/>
            <person name="Kohout C."/>
            <person name="Pamer E.G."/>
        </authorList>
    </citation>
    <scope>NUCLEOTIDE SEQUENCE</scope>
    <source>
        <strain evidence="3">DFI.5.2</strain>
    </source>
</reference>
<dbReference type="InterPro" id="IPR029063">
    <property type="entry name" value="SAM-dependent_MTases_sf"/>
</dbReference>